<feature type="region of interest" description="Disordered" evidence="1">
    <location>
        <begin position="18"/>
        <end position="62"/>
    </location>
</feature>
<evidence type="ECO:0000256" key="1">
    <source>
        <dbReference type="SAM" id="MobiDB-lite"/>
    </source>
</evidence>
<sequence length="62" mass="7305">MGNIFSWSKEVATKIWMQEEEEEEEEERNIKIRQDLGDRYSSDDSKIQSTAQKGTILLNMHT</sequence>
<feature type="compositionally biased region" description="Acidic residues" evidence="1">
    <location>
        <begin position="18"/>
        <end position="27"/>
    </location>
</feature>
<reference evidence="2" key="1">
    <citation type="submission" date="2023-07" db="EMBL/GenBank/DDBJ databases">
        <title>draft genome sequence of fig (Ficus carica).</title>
        <authorList>
            <person name="Takahashi T."/>
            <person name="Nishimura K."/>
        </authorList>
    </citation>
    <scope>NUCLEOTIDE SEQUENCE</scope>
</reference>
<protein>
    <submittedName>
        <fullName evidence="2">Uncharacterized protein</fullName>
    </submittedName>
</protein>
<proteinExistence type="predicted"/>
<evidence type="ECO:0000313" key="2">
    <source>
        <dbReference type="EMBL" id="GMN59876.1"/>
    </source>
</evidence>
<evidence type="ECO:0000313" key="3">
    <source>
        <dbReference type="Proteomes" id="UP001187192"/>
    </source>
</evidence>
<dbReference type="EMBL" id="BTGU01000092">
    <property type="protein sequence ID" value="GMN59876.1"/>
    <property type="molecule type" value="Genomic_DNA"/>
</dbReference>
<comment type="caution">
    <text evidence="2">The sequence shown here is derived from an EMBL/GenBank/DDBJ whole genome shotgun (WGS) entry which is preliminary data.</text>
</comment>
<name>A0AA88DQY7_FICCA</name>
<organism evidence="2 3">
    <name type="scientific">Ficus carica</name>
    <name type="common">Common fig</name>
    <dbReference type="NCBI Taxonomy" id="3494"/>
    <lineage>
        <taxon>Eukaryota</taxon>
        <taxon>Viridiplantae</taxon>
        <taxon>Streptophyta</taxon>
        <taxon>Embryophyta</taxon>
        <taxon>Tracheophyta</taxon>
        <taxon>Spermatophyta</taxon>
        <taxon>Magnoliopsida</taxon>
        <taxon>eudicotyledons</taxon>
        <taxon>Gunneridae</taxon>
        <taxon>Pentapetalae</taxon>
        <taxon>rosids</taxon>
        <taxon>fabids</taxon>
        <taxon>Rosales</taxon>
        <taxon>Moraceae</taxon>
        <taxon>Ficeae</taxon>
        <taxon>Ficus</taxon>
    </lineage>
</organism>
<feature type="compositionally biased region" description="Basic and acidic residues" evidence="1">
    <location>
        <begin position="28"/>
        <end position="46"/>
    </location>
</feature>
<gene>
    <name evidence="2" type="ORF">TIFTF001_028973</name>
</gene>
<dbReference type="AlphaFoldDB" id="A0AA88DQY7"/>
<keyword evidence="3" id="KW-1185">Reference proteome</keyword>
<dbReference type="Proteomes" id="UP001187192">
    <property type="component" value="Unassembled WGS sequence"/>
</dbReference>
<accession>A0AA88DQY7</accession>